<dbReference type="OrthoDB" id="123123at2759"/>
<dbReference type="Proteomes" id="UP000006643">
    <property type="component" value="Unassembled WGS sequence"/>
</dbReference>
<sequence length="106" mass="12116">MKKNSSCGGELKSLVDRVWLTVNEYREENPAITDDEVRLKITDSDLVLHDIAVVTNNCMHQMIAESNQATAYKTREVLRKTFGVIMNDLIKKKRTEWSILPSPLPL</sequence>
<dbReference type="RefSeq" id="XP_002898787.1">
    <property type="nucleotide sequence ID" value="XM_002898741.1"/>
</dbReference>
<evidence type="ECO:0000313" key="1">
    <source>
        <dbReference type="EMBL" id="EEY62912.1"/>
    </source>
</evidence>
<keyword evidence="2" id="KW-1185">Reference proteome</keyword>
<protein>
    <submittedName>
        <fullName evidence="1">Uncharacterized protein</fullName>
    </submittedName>
</protein>
<dbReference type="GeneID" id="9479637"/>
<accession>D0NQI0</accession>
<organism evidence="1 2">
    <name type="scientific">Phytophthora infestans (strain T30-4)</name>
    <name type="common">Potato late blight agent</name>
    <dbReference type="NCBI Taxonomy" id="403677"/>
    <lineage>
        <taxon>Eukaryota</taxon>
        <taxon>Sar</taxon>
        <taxon>Stramenopiles</taxon>
        <taxon>Oomycota</taxon>
        <taxon>Peronosporomycetes</taxon>
        <taxon>Peronosporales</taxon>
        <taxon>Peronosporaceae</taxon>
        <taxon>Phytophthora</taxon>
    </lineage>
</organism>
<name>D0NQI0_PHYIT</name>
<reference evidence="2" key="1">
    <citation type="journal article" date="2009" name="Nature">
        <title>Genome sequence and analysis of the Irish potato famine pathogen Phytophthora infestans.</title>
        <authorList>
            <consortium name="The Broad Institute Genome Sequencing Platform"/>
            <person name="Haas B.J."/>
            <person name="Kamoun S."/>
            <person name="Zody M.C."/>
            <person name="Jiang R.H."/>
            <person name="Handsaker R.E."/>
            <person name="Cano L.M."/>
            <person name="Grabherr M."/>
            <person name="Kodira C.D."/>
            <person name="Raffaele S."/>
            <person name="Torto-Alalibo T."/>
            <person name="Bozkurt T.O."/>
            <person name="Ah-Fong A.M."/>
            <person name="Alvarado L."/>
            <person name="Anderson V.L."/>
            <person name="Armstrong M.R."/>
            <person name="Avrova A."/>
            <person name="Baxter L."/>
            <person name="Beynon J."/>
            <person name="Boevink P.C."/>
            <person name="Bollmann S.R."/>
            <person name="Bos J.I."/>
            <person name="Bulone V."/>
            <person name="Cai G."/>
            <person name="Cakir C."/>
            <person name="Carrington J.C."/>
            <person name="Chawner M."/>
            <person name="Conti L."/>
            <person name="Costanzo S."/>
            <person name="Ewan R."/>
            <person name="Fahlgren N."/>
            <person name="Fischbach M.A."/>
            <person name="Fugelstad J."/>
            <person name="Gilroy E.M."/>
            <person name="Gnerre S."/>
            <person name="Green P.J."/>
            <person name="Grenville-Briggs L.J."/>
            <person name="Griffith J."/>
            <person name="Grunwald N.J."/>
            <person name="Horn K."/>
            <person name="Horner N.R."/>
            <person name="Hu C.H."/>
            <person name="Huitema E."/>
            <person name="Jeong D.H."/>
            <person name="Jones A.M."/>
            <person name="Jones J.D."/>
            <person name="Jones R.W."/>
            <person name="Karlsson E.K."/>
            <person name="Kunjeti S.G."/>
            <person name="Lamour K."/>
            <person name="Liu Z."/>
            <person name="Ma L."/>
            <person name="Maclean D."/>
            <person name="Chibucos M.C."/>
            <person name="McDonald H."/>
            <person name="McWalters J."/>
            <person name="Meijer H.J."/>
            <person name="Morgan W."/>
            <person name="Morris P.F."/>
            <person name="Munro C.A."/>
            <person name="O'Neill K."/>
            <person name="Ospina-Giraldo M."/>
            <person name="Pinzon A."/>
            <person name="Pritchard L."/>
            <person name="Ramsahoye B."/>
            <person name="Ren Q."/>
            <person name="Restrepo S."/>
            <person name="Roy S."/>
            <person name="Sadanandom A."/>
            <person name="Savidor A."/>
            <person name="Schornack S."/>
            <person name="Schwartz D.C."/>
            <person name="Schumann U.D."/>
            <person name="Schwessinger B."/>
            <person name="Seyer L."/>
            <person name="Sharpe T."/>
            <person name="Silvar C."/>
            <person name="Song J."/>
            <person name="Studholme D.J."/>
            <person name="Sykes S."/>
            <person name="Thines M."/>
            <person name="van de Vondervoort P.J."/>
            <person name="Phuntumart V."/>
            <person name="Wawra S."/>
            <person name="Weide R."/>
            <person name="Win J."/>
            <person name="Young C."/>
            <person name="Zhou S."/>
            <person name="Fry W."/>
            <person name="Meyers B.C."/>
            <person name="van West P."/>
            <person name="Ristaino J."/>
            <person name="Govers F."/>
            <person name="Birch P.R."/>
            <person name="Whisson S.C."/>
            <person name="Judelson H.S."/>
            <person name="Nusbaum C."/>
        </authorList>
    </citation>
    <scope>NUCLEOTIDE SEQUENCE [LARGE SCALE GENOMIC DNA]</scope>
    <source>
        <strain evidence="2">T30-4</strain>
    </source>
</reference>
<dbReference type="VEuPathDB" id="FungiDB:PITG_15355"/>
<proteinExistence type="predicted"/>
<dbReference type="KEGG" id="pif:PITG_15355"/>
<dbReference type="HOGENOM" id="CLU_2228450_0_0_1"/>
<gene>
    <name evidence="1" type="ORF">PITG_15355</name>
</gene>
<dbReference type="InParanoid" id="D0NQI0"/>
<evidence type="ECO:0000313" key="2">
    <source>
        <dbReference type="Proteomes" id="UP000006643"/>
    </source>
</evidence>
<dbReference type="AlphaFoldDB" id="D0NQI0"/>
<dbReference type="EMBL" id="DS028152">
    <property type="protein sequence ID" value="EEY62912.1"/>
    <property type="molecule type" value="Genomic_DNA"/>
</dbReference>